<feature type="region of interest" description="Disordered" evidence="8">
    <location>
        <begin position="522"/>
        <end position="556"/>
    </location>
</feature>
<evidence type="ECO:0000256" key="2">
    <source>
        <dbReference type="ARBA" id="ARBA00007520"/>
    </source>
</evidence>
<dbReference type="Pfam" id="PF07690">
    <property type="entry name" value="MFS_1"/>
    <property type="match status" value="1"/>
</dbReference>
<evidence type="ECO:0000313" key="11">
    <source>
        <dbReference type="EMBL" id="MWB97160.1"/>
    </source>
</evidence>
<reference evidence="11 12" key="1">
    <citation type="submission" date="2019-12" db="EMBL/GenBank/DDBJ databases">
        <authorList>
            <person name="Kim Y.S."/>
        </authorList>
    </citation>
    <scope>NUCLEOTIDE SEQUENCE [LARGE SCALE GENOMIC DNA]</scope>
    <source>
        <strain evidence="11 12">MMS17-SY077</strain>
    </source>
</reference>
<evidence type="ECO:0000256" key="9">
    <source>
        <dbReference type="SAM" id="Phobius"/>
    </source>
</evidence>
<accession>A0A6I4NSL2</accession>
<sequence>MTTTASAPFLLTKRRIWIIFSALIAGMLLSSLDQTIVSTAMPTIVGELGGVEHQVWITTAYILATTIVMPIYGKFGDVIGRRPLFLIAIALFTAASVGCAFAGDFWSFVVFRALQGLGGGGLMILSQAIIADIVPANERGKYLGPLGAIFGLSAVAGPLLGGFFVDHLTWQWAFYINIPIGIAAFLVAVFALKLPSKKATAPIDVFGVVFLSIATTCLIFFTDFGGDREYGWDSSVTWMWGAGLLVAAVAFVLVERKVADPIIPLSLFKNPIFVNATAIGMTLGIGMFAAIGFVPTFLQMSSGTSAAASGLLMIPMMVGMLGTSIGSGIAITKTGKYRIYPILGSIIVGAAMVAMTTLAASTPIWLICSYLFVFGAGLGLIMQVVVLVAQNAVPPTQIGTATSSNNYFREVGAALGTAVFGAIFTSRLTENLTDVFLASGANATDASSATSAITPAVLNSLPEPVRDGIVDAYADALAPVFWYLLPFIAISLVLSFFLKEIPLSDEAGLVARGEALGGEEAERLEAEQRAAAKGTSPAAPAGELVDTATGGFDPKG</sequence>
<dbReference type="EMBL" id="WSTA01000002">
    <property type="protein sequence ID" value="MWB97160.1"/>
    <property type="molecule type" value="Genomic_DNA"/>
</dbReference>
<dbReference type="InterPro" id="IPR011701">
    <property type="entry name" value="MFS"/>
</dbReference>
<evidence type="ECO:0000256" key="7">
    <source>
        <dbReference type="ARBA" id="ARBA00023136"/>
    </source>
</evidence>
<gene>
    <name evidence="11" type="ORF">GB864_01095</name>
</gene>
<feature type="transmembrane region" description="Helical" evidence="9">
    <location>
        <begin position="172"/>
        <end position="192"/>
    </location>
</feature>
<dbReference type="InterPro" id="IPR004638">
    <property type="entry name" value="EmrB-like"/>
</dbReference>
<feature type="transmembrane region" description="Helical" evidence="9">
    <location>
        <begin position="339"/>
        <end position="358"/>
    </location>
</feature>
<evidence type="ECO:0000313" key="12">
    <source>
        <dbReference type="Proteomes" id="UP000438182"/>
    </source>
</evidence>
<dbReference type="Gene3D" id="1.20.1720.10">
    <property type="entry name" value="Multidrug resistance protein D"/>
    <property type="match status" value="1"/>
</dbReference>
<comment type="caution">
    <text evidence="11">The sequence shown here is derived from an EMBL/GenBank/DDBJ whole genome shotgun (WGS) entry which is preliminary data.</text>
</comment>
<feature type="transmembrane region" description="Helical" evidence="9">
    <location>
        <begin position="16"/>
        <end position="33"/>
    </location>
</feature>
<feature type="transmembrane region" description="Helical" evidence="9">
    <location>
        <begin position="204"/>
        <end position="224"/>
    </location>
</feature>
<keyword evidence="12" id="KW-1185">Reference proteome</keyword>
<evidence type="ECO:0000256" key="8">
    <source>
        <dbReference type="SAM" id="MobiDB-lite"/>
    </source>
</evidence>
<dbReference type="Gene3D" id="1.20.1250.20">
    <property type="entry name" value="MFS general substrate transporter like domains"/>
    <property type="match status" value="1"/>
</dbReference>
<keyword evidence="7 9" id="KW-0472">Membrane</keyword>
<evidence type="ECO:0000256" key="3">
    <source>
        <dbReference type="ARBA" id="ARBA00022448"/>
    </source>
</evidence>
<feature type="transmembrane region" description="Helical" evidence="9">
    <location>
        <begin position="142"/>
        <end position="160"/>
    </location>
</feature>
<comment type="similarity">
    <text evidence="2">Belongs to the major facilitator superfamily. TCR/Tet family.</text>
</comment>
<dbReference type="CDD" id="cd17502">
    <property type="entry name" value="MFS_Azr1_MDR_like"/>
    <property type="match status" value="1"/>
</dbReference>
<dbReference type="InterPro" id="IPR020846">
    <property type="entry name" value="MFS_dom"/>
</dbReference>
<dbReference type="AlphaFoldDB" id="A0A6I4NSL2"/>
<organism evidence="11 12">
    <name type="scientific">Agromyces seonyuensis</name>
    <dbReference type="NCBI Taxonomy" id="2662446"/>
    <lineage>
        <taxon>Bacteria</taxon>
        <taxon>Bacillati</taxon>
        <taxon>Actinomycetota</taxon>
        <taxon>Actinomycetes</taxon>
        <taxon>Micrococcales</taxon>
        <taxon>Microbacteriaceae</taxon>
        <taxon>Agromyces</taxon>
    </lineage>
</organism>
<dbReference type="RefSeq" id="WP_160422434.1">
    <property type="nucleotide sequence ID" value="NZ_WSTA01000002.1"/>
</dbReference>
<comment type="subcellular location">
    <subcellularLocation>
        <location evidence="1">Cell membrane</location>
        <topology evidence="1">Multi-pass membrane protein</topology>
    </subcellularLocation>
</comment>
<feature type="compositionally biased region" description="Low complexity" evidence="8">
    <location>
        <begin position="531"/>
        <end position="542"/>
    </location>
</feature>
<keyword evidence="4" id="KW-1003">Cell membrane</keyword>
<keyword evidence="5 9" id="KW-0812">Transmembrane</keyword>
<dbReference type="GO" id="GO:0005886">
    <property type="term" value="C:plasma membrane"/>
    <property type="evidence" value="ECO:0007669"/>
    <property type="project" value="UniProtKB-SubCell"/>
</dbReference>
<dbReference type="SUPFAM" id="SSF103473">
    <property type="entry name" value="MFS general substrate transporter"/>
    <property type="match status" value="1"/>
</dbReference>
<dbReference type="PROSITE" id="PS50850">
    <property type="entry name" value="MFS"/>
    <property type="match status" value="1"/>
</dbReference>
<dbReference type="GO" id="GO:0022857">
    <property type="term" value="F:transmembrane transporter activity"/>
    <property type="evidence" value="ECO:0007669"/>
    <property type="project" value="InterPro"/>
</dbReference>
<name>A0A6I4NSL2_9MICO</name>
<feature type="transmembrane region" description="Helical" evidence="9">
    <location>
        <begin position="84"/>
        <end position="103"/>
    </location>
</feature>
<dbReference type="PRINTS" id="PR01036">
    <property type="entry name" value="TCRTETB"/>
</dbReference>
<evidence type="ECO:0000256" key="1">
    <source>
        <dbReference type="ARBA" id="ARBA00004651"/>
    </source>
</evidence>
<feature type="transmembrane region" description="Helical" evidence="9">
    <location>
        <begin position="109"/>
        <end position="130"/>
    </location>
</feature>
<keyword evidence="3" id="KW-0813">Transport</keyword>
<feature type="transmembrane region" description="Helical" evidence="9">
    <location>
        <begin position="410"/>
        <end position="429"/>
    </location>
</feature>
<feature type="transmembrane region" description="Helical" evidence="9">
    <location>
        <begin position="53"/>
        <end position="72"/>
    </location>
</feature>
<keyword evidence="6 9" id="KW-1133">Transmembrane helix</keyword>
<feature type="transmembrane region" description="Helical" evidence="9">
    <location>
        <begin position="274"/>
        <end position="298"/>
    </location>
</feature>
<feature type="transmembrane region" description="Helical" evidence="9">
    <location>
        <begin position="236"/>
        <end position="254"/>
    </location>
</feature>
<protein>
    <submittedName>
        <fullName evidence="11">DHA2 family efflux MFS transporter permease subunit</fullName>
    </submittedName>
</protein>
<feature type="domain" description="Major facilitator superfamily (MFS) profile" evidence="10">
    <location>
        <begin position="19"/>
        <end position="503"/>
    </location>
</feature>
<evidence type="ECO:0000256" key="4">
    <source>
        <dbReference type="ARBA" id="ARBA00022475"/>
    </source>
</evidence>
<evidence type="ECO:0000259" key="10">
    <source>
        <dbReference type="PROSITE" id="PS50850"/>
    </source>
</evidence>
<dbReference type="InterPro" id="IPR036259">
    <property type="entry name" value="MFS_trans_sf"/>
</dbReference>
<dbReference type="Proteomes" id="UP000438182">
    <property type="component" value="Unassembled WGS sequence"/>
</dbReference>
<feature type="transmembrane region" description="Helical" evidence="9">
    <location>
        <begin position="310"/>
        <end position="332"/>
    </location>
</feature>
<feature type="transmembrane region" description="Helical" evidence="9">
    <location>
        <begin position="480"/>
        <end position="498"/>
    </location>
</feature>
<dbReference type="PANTHER" id="PTHR23501">
    <property type="entry name" value="MAJOR FACILITATOR SUPERFAMILY"/>
    <property type="match status" value="1"/>
</dbReference>
<evidence type="ECO:0000256" key="6">
    <source>
        <dbReference type="ARBA" id="ARBA00022989"/>
    </source>
</evidence>
<dbReference type="NCBIfam" id="TIGR00711">
    <property type="entry name" value="efflux_EmrB"/>
    <property type="match status" value="1"/>
</dbReference>
<dbReference type="FunFam" id="1.20.1720.10:FF:000004">
    <property type="entry name" value="EmrB/QacA family drug resistance transporter"/>
    <property type="match status" value="1"/>
</dbReference>
<feature type="transmembrane region" description="Helical" evidence="9">
    <location>
        <begin position="364"/>
        <end position="389"/>
    </location>
</feature>
<proteinExistence type="inferred from homology"/>
<evidence type="ECO:0000256" key="5">
    <source>
        <dbReference type="ARBA" id="ARBA00022692"/>
    </source>
</evidence>
<dbReference type="PANTHER" id="PTHR23501:SF197">
    <property type="entry name" value="COMD"/>
    <property type="match status" value="1"/>
</dbReference>